<feature type="domain" description="Shisa N-terminal" evidence="8">
    <location>
        <begin position="25"/>
        <end position="79"/>
    </location>
</feature>
<dbReference type="Pfam" id="PF13908">
    <property type="entry name" value="Shisa_N"/>
    <property type="match status" value="1"/>
</dbReference>
<evidence type="ECO:0000256" key="3">
    <source>
        <dbReference type="ARBA" id="ARBA00022989"/>
    </source>
</evidence>
<dbReference type="OrthoDB" id="10025410at2759"/>
<evidence type="ECO:0000313" key="9">
    <source>
        <dbReference type="Proteomes" id="UP000504632"/>
    </source>
</evidence>
<feature type="signal peptide" evidence="7">
    <location>
        <begin position="1"/>
        <end position="23"/>
    </location>
</feature>
<reference evidence="10" key="1">
    <citation type="submission" date="2025-08" db="UniProtKB">
        <authorList>
            <consortium name="RefSeq"/>
        </authorList>
    </citation>
    <scope>IDENTIFICATION</scope>
</reference>
<dbReference type="PANTHER" id="PTHR31395:SF18">
    <property type="entry name" value="PROTEIN SHISA-2 HOMOLOG PRECURSOR"/>
    <property type="match status" value="1"/>
</dbReference>
<dbReference type="Proteomes" id="UP000504632">
    <property type="component" value="Chromosome 15"/>
</dbReference>
<evidence type="ECO:0000256" key="2">
    <source>
        <dbReference type="ARBA" id="ARBA00022692"/>
    </source>
</evidence>
<protein>
    <submittedName>
        <fullName evidence="10">Shisa family member 2a</fullName>
    </submittedName>
</protein>
<dbReference type="AlphaFoldDB" id="A0A6J2WV63"/>
<dbReference type="RefSeq" id="XP_030648168.1">
    <property type="nucleotide sequence ID" value="XM_030792308.1"/>
</dbReference>
<keyword evidence="2 6" id="KW-0812">Transmembrane</keyword>
<organism evidence="9 10">
    <name type="scientific">Chanos chanos</name>
    <name type="common">Milkfish</name>
    <name type="synonym">Mugil chanos</name>
    <dbReference type="NCBI Taxonomy" id="29144"/>
    <lineage>
        <taxon>Eukaryota</taxon>
        <taxon>Metazoa</taxon>
        <taxon>Chordata</taxon>
        <taxon>Craniata</taxon>
        <taxon>Vertebrata</taxon>
        <taxon>Euteleostomi</taxon>
        <taxon>Actinopterygii</taxon>
        <taxon>Neopterygii</taxon>
        <taxon>Teleostei</taxon>
        <taxon>Ostariophysi</taxon>
        <taxon>Gonorynchiformes</taxon>
        <taxon>Chanidae</taxon>
        <taxon>Chanos</taxon>
    </lineage>
</organism>
<keyword evidence="4 6" id="KW-0472">Membrane</keyword>
<keyword evidence="3 6" id="KW-1133">Transmembrane helix</keyword>
<dbReference type="InterPro" id="IPR026910">
    <property type="entry name" value="Shisa"/>
</dbReference>
<evidence type="ECO:0000313" key="10">
    <source>
        <dbReference type="RefSeq" id="XP_030648168.1"/>
    </source>
</evidence>
<dbReference type="GO" id="GO:0016020">
    <property type="term" value="C:membrane"/>
    <property type="evidence" value="ECO:0007669"/>
    <property type="project" value="UniProtKB-SubCell"/>
</dbReference>
<evidence type="ECO:0000256" key="7">
    <source>
        <dbReference type="SAM" id="SignalP"/>
    </source>
</evidence>
<evidence type="ECO:0000256" key="1">
    <source>
        <dbReference type="ARBA" id="ARBA00004370"/>
    </source>
</evidence>
<gene>
    <name evidence="10" type="primary">shisa2a</name>
</gene>
<feature type="chain" id="PRO_5026891208" evidence="7">
    <location>
        <begin position="24"/>
        <end position="260"/>
    </location>
</feature>
<keyword evidence="9" id="KW-1185">Reference proteome</keyword>
<accession>A0A6J2WV63</accession>
<dbReference type="InterPro" id="IPR053891">
    <property type="entry name" value="Shisa_N"/>
</dbReference>
<feature type="region of interest" description="Disordered" evidence="5">
    <location>
        <begin position="135"/>
        <end position="171"/>
    </location>
</feature>
<evidence type="ECO:0000256" key="4">
    <source>
        <dbReference type="ARBA" id="ARBA00023136"/>
    </source>
</evidence>
<dbReference type="GeneID" id="115828349"/>
<evidence type="ECO:0000256" key="5">
    <source>
        <dbReference type="SAM" id="MobiDB-lite"/>
    </source>
</evidence>
<feature type="compositionally biased region" description="Low complexity" evidence="5">
    <location>
        <begin position="151"/>
        <end position="168"/>
    </location>
</feature>
<proteinExistence type="predicted"/>
<dbReference type="PANTHER" id="PTHR31395">
    <property type="entry name" value="SHISA"/>
    <property type="match status" value="1"/>
</dbReference>
<comment type="subcellular location">
    <subcellularLocation>
        <location evidence="1">Membrane</location>
    </subcellularLocation>
</comment>
<dbReference type="InParanoid" id="A0A6J2WV63"/>
<dbReference type="CTD" id="561042"/>
<evidence type="ECO:0000256" key="6">
    <source>
        <dbReference type="SAM" id="Phobius"/>
    </source>
</evidence>
<sequence length="260" mass="27857">MGSPATSLFFLLIFVARLVSVQGSGEYCHGWSDSYNSWHRGFQCPERYDGEEARYCCGTCALRYCCTSVEARLDQSTCDVDQNHDSENEDKIRKMIPNVPMYLPFVIVVSAFLSFVLMGLLVSVCCCQCLKPKAADRQPGPVQAQTGLLASGTSSPESSTPSRSSSSGAAPQLPAADVAVSVFGPVGNLLPAPPLQHYSPHAQGPAPFYPPYLGYALPPDHTLLMGPAFIDSQTPFGEAQGQAFAPAAVHIESVYRGVSI</sequence>
<name>A0A6J2WV63_CHACN</name>
<keyword evidence="7" id="KW-0732">Signal</keyword>
<feature type="transmembrane region" description="Helical" evidence="6">
    <location>
        <begin position="101"/>
        <end position="127"/>
    </location>
</feature>
<evidence type="ECO:0000259" key="8">
    <source>
        <dbReference type="Pfam" id="PF13908"/>
    </source>
</evidence>